<dbReference type="RefSeq" id="WP_176752679.1">
    <property type="nucleotide sequence ID" value="NZ_FNCW01000003.1"/>
</dbReference>
<dbReference type="AlphaFoldDB" id="A0A1G7V8S1"/>
<feature type="compositionally biased region" description="Acidic residues" evidence="1">
    <location>
        <begin position="11"/>
        <end position="43"/>
    </location>
</feature>
<evidence type="ECO:0000256" key="1">
    <source>
        <dbReference type="SAM" id="MobiDB-lite"/>
    </source>
</evidence>
<organism evidence="2 3">
    <name type="scientific">Psychroflexus sediminis</name>
    <dbReference type="NCBI Taxonomy" id="470826"/>
    <lineage>
        <taxon>Bacteria</taxon>
        <taxon>Pseudomonadati</taxon>
        <taxon>Bacteroidota</taxon>
        <taxon>Flavobacteriia</taxon>
        <taxon>Flavobacteriales</taxon>
        <taxon>Flavobacteriaceae</taxon>
        <taxon>Psychroflexus</taxon>
    </lineage>
</organism>
<sequence>MIADFWFRNEDLDEDEDQDEDEDEDEDKDHDEDLDDDFDEEQDVKDRRIVSKLRPVSWLLALLLTLHP</sequence>
<reference evidence="2 3" key="1">
    <citation type="submission" date="2016-10" db="EMBL/GenBank/DDBJ databases">
        <authorList>
            <person name="de Groot N.N."/>
        </authorList>
    </citation>
    <scope>NUCLEOTIDE SEQUENCE [LARGE SCALE GENOMIC DNA]</scope>
    <source>
        <strain evidence="2 3">DSM 19803</strain>
    </source>
</reference>
<dbReference type="Proteomes" id="UP000199296">
    <property type="component" value="Unassembled WGS sequence"/>
</dbReference>
<protein>
    <submittedName>
        <fullName evidence="2">Uncharacterized protein</fullName>
    </submittedName>
</protein>
<name>A0A1G7V8S1_9FLAO</name>
<keyword evidence="3" id="KW-1185">Reference proteome</keyword>
<feature type="region of interest" description="Disordered" evidence="1">
    <location>
        <begin position="1"/>
        <end position="43"/>
    </location>
</feature>
<gene>
    <name evidence="2" type="ORF">SAMN04488027_103158</name>
</gene>
<dbReference type="EMBL" id="FNCW01000003">
    <property type="protein sequence ID" value="SDG56186.1"/>
    <property type="molecule type" value="Genomic_DNA"/>
</dbReference>
<proteinExistence type="predicted"/>
<evidence type="ECO:0000313" key="2">
    <source>
        <dbReference type="EMBL" id="SDG56186.1"/>
    </source>
</evidence>
<accession>A0A1G7V8S1</accession>
<evidence type="ECO:0000313" key="3">
    <source>
        <dbReference type="Proteomes" id="UP000199296"/>
    </source>
</evidence>